<feature type="compositionally biased region" description="Low complexity" evidence="6">
    <location>
        <begin position="2186"/>
        <end position="2199"/>
    </location>
</feature>
<feature type="domain" description="Ig-like" evidence="8">
    <location>
        <begin position="1093"/>
        <end position="1210"/>
    </location>
</feature>
<protein>
    <recommendedName>
        <fullName evidence="8">Ig-like domain-containing protein</fullName>
    </recommendedName>
</protein>
<dbReference type="GO" id="GO:0050839">
    <property type="term" value="F:cell adhesion molecule binding"/>
    <property type="evidence" value="ECO:0007669"/>
    <property type="project" value="TreeGrafter"/>
</dbReference>
<keyword evidence="3" id="KW-1015">Disulfide bond</keyword>
<evidence type="ECO:0000256" key="7">
    <source>
        <dbReference type="SAM" id="Phobius"/>
    </source>
</evidence>
<feature type="compositionally biased region" description="Basic residues" evidence="6">
    <location>
        <begin position="1992"/>
        <end position="2009"/>
    </location>
</feature>
<keyword evidence="4" id="KW-0325">Glycoprotein</keyword>
<dbReference type="SUPFAM" id="SSF48726">
    <property type="entry name" value="Immunoglobulin"/>
    <property type="match status" value="7"/>
</dbReference>
<feature type="domain" description="Ig-like" evidence="8">
    <location>
        <begin position="383"/>
        <end position="552"/>
    </location>
</feature>
<feature type="compositionally biased region" description="Basic residues" evidence="6">
    <location>
        <begin position="2095"/>
        <end position="2107"/>
    </location>
</feature>
<feature type="compositionally biased region" description="Polar residues" evidence="6">
    <location>
        <begin position="443"/>
        <end position="457"/>
    </location>
</feature>
<dbReference type="Pfam" id="PF13895">
    <property type="entry name" value="Ig_2"/>
    <property type="match status" value="1"/>
</dbReference>
<feature type="compositionally biased region" description="Acidic residues" evidence="6">
    <location>
        <begin position="880"/>
        <end position="890"/>
    </location>
</feature>
<sequence length="2220" mass="242389">MIWSMKSSDSGGEGGEEDSGGGGESTKAVKWRRHGRQVSTTSASTTLGCRWMVQTMFVFFLITGTAAVLSNSTFKGEQQSDINARIGQSAFLPCELEPNNVTTGFEMTTQCGTVHSVKWYRGASRIFLYSGGPRTTQPHREGYTDRYDRSYWSTEPNSTLGFLVMDNITALDEGVYKCEITYTKVHEGCNIVQFINLTTYTDPESISVGTYAEIGDVSAHNYIDPSSDFYDDKNSDPKFGIMKKLTSGAIVGPVDEGNKIRLVCRAGRARPIPQVTWWQHSRGPIYDTDLVDYQYRKVDSDMSDDVFSYSGLWVAQSILTVIGKRGANGRYECRVKTATDSSPILTSNVEVTVNVSPYSVEMSTSSSGAPVTKVSKVDDRYKPQNSEHDRNSGAVVYAETTEGQPLVIRCAARGARPQANVTWYYYYKDQENDDDNDYGSGIKNEQNVRAPPVQSSKHGAPVMLGNSQQNGGSTARSPSDYLISEQRRMEGGAEIIGPVEIAQHTEYQADGTRDTHSQLSMSQLHRQQDGSILRCDAFNNVGSSPNQPLTVNMTIRVKYIPTAWVVPITDGENSGAIVEDEIKNEIGQQRKGGVDGSNNANPIVTDASKDTYDGLHYQSILYTVVVNETKELRLNCAYHANPDKLRTPVKWYRDGIELQLIDEEEPSSSNHGSSASSYAAVTPATGTGTLSGSSSGANTRFNTNTNPMGNSAKYARVKGLANGNGGIHGDGNGEDATVLVVRRLTRYDSGRYECRVRNSVGAANSTNFANVRVQYTPKVKLHVILDDSLDENQTSTTASSNINNNMVGSNPVVLESEHRNVTLRCAVQLEQDQQNIEDTNSDPSLNLTSVHWYWNGVQMQLPNCTRSPDSSDIFVDEDDGDNEFDTENNENENNAMNFNYDTSEPQREGEYDTYAVDNDTRRRNKKQRKVVCTDRELILVNVTKNIHGNYSCRAKNAAGLLTPMSDQTPLIVYFAPGPVTLEFSPRRVIKGRNVTLRCNAQFLGRPQHPTRYSWFRDGHPFYHQNQGLINPNINSGTGINLGTNGNTGGGNFNPDWFVDHVSLETRANFTCSAYNEGGVTYSEPVYIEVFAPPNYITGPPQYLGVAYNATHVNASCTVECYPHCSVNWLRRGVLIDPMNNPNDKERYSILTEYLPAERLKNDFEAVRSTLIWRMDNWPGGRGLDPITDSTEYSCRSSGNEVGPPVSESIMNFSVEYPPGNMTVSKTVVHVSEGNIPEKVFCHAEGRPQPTFEWRYIASTNNWNVPGNSSQSTQLSSQQRLLSIANAGNSGVGGGSGSGGSQINNQQLVLNSAVGRQQAGYYACVARNTHGNGTAYTYLDVMYKPSCQLRMITVDQFKQESSASLTDQSSELEEFLSSSSGEKRILVCTATANPGQVQYTWTIRNSGRQNDTTTSLTSDSPATERIITVSIGSSGNSGSNEVDNIGSYNRSILILQDRLEVTNNEDDDEGRGSDNIPNNGASEGVRTYVCTVYNTVGSDQCSIQVQAVRESDAPWWKQLLATIGLGGLPVMVVLVALVVILLLIVIIVIVILLLFVCKNRYIKPGNGVSGGRQKYVKQKYPSLTAYRVPVVWRRHRGRGLLLNISKVRQNPEGSATSTISGANPATTQHCTDQSAANVPGNPKPPPGYGDDHSESFSSQRTASAASVGKWPLKPGVLVHSKQQLHKLQSTTHSQSATGDTADSGPVDKTVSDESDKHKSKKNHTGKGKPAAECIMLANETQSARAARIRRMMIGSNNNLVPKKPSPTSPPPAPPVRQSSDNGASGANRCPSVTDSRGGAGQQQDNESNLGATGDSKAAFYENLPFHGMRPPPNQLTGVGIGARSLDEFYRMQIQQQHQLLYHRVTADDAAEAALTAGYSTVGGGVVHHRQQQQQQSIEMTQFEVTGSSREDTYQKSLKHQQKNAIGRYNDDNDNDRDDGVGSDADKIKSMNAGGTIGRRRRGSQQVLDGVGGGPLSDHYYSGGIGGSSQHLQQYHHHHQQQQQHGNRRRSNATSIGADGPPVQSVTTNNYNTVAANSSYNTVSGVGYYAADVYASMGTRQQQSKRQSQQQQQRPYCGVGTASAGNVSDEQSLTAKRSWRRQQNRRRRAGVGGGVVAVEPDDDAEQPQPVDASDYAADAEADDPPSPTPPQPLVDRYRNITATNELDHHHRPRQKNDVRNNPPGGGPTAAATPAAAAQQQANGGGANKNMVKFHDVGREIDV</sequence>
<feature type="compositionally biased region" description="Polar residues" evidence="6">
    <location>
        <begin position="465"/>
        <end position="477"/>
    </location>
</feature>
<evidence type="ECO:0000313" key="10">
    <source>
        <dbReference type="Proteomes" id="UP000007819"/>
    </source>
</evidence>
<feature type="compositionally biased region" description="Polar residues" evidence="6">
    <location>
        <begin position="1775"/>
        <end position="1793"/>
    </location>
</feature>
<feature type="compositionally biased region" description="Low complexity" evidence="6">
    <location>
        <begin position="2058"/>
        <end position="2072"/>
    </location>
</feature>
<evidence type="ECO:0000256" key="3">
    <source>
        <dbReference type="ARBA" id="ARBA00023157"/>
    </source>
</evidence>
<accession>A0A8R2D3C7</accession>
<evidence type="ECO:0000259" key="8">
    <source>
        <dbReference type="PROSITE" id="PS50835"/>
    </source>
</evidence>
<feature type="compositionally biased region" description="Basic and acidic residues" evidence="6">
    <location>
        <begin position="2210"/>
        <end position="2220"/>
    </location>
</feature>
<feature type="compositionally biased region" description="Pro residues" evidence="6">
    <location>
        <begin position="1762"/>
        <end position="1773"/>
    </location>
</feature>
<dbReference type="SMART" id="SM00408">
    <property type="entry name" value="IGc2"/>
    <property type="match status" value="5"/>
</dbReference>
<feature type="region of interest" description="Disordered" evidence="6">
    <location>
        <begin position="1"/>
        <end position="36"/>
    </location>
</feature>
<keyword evidence="2 7" id="KW-0472">Membrane</keyword>
<feature type="compositionally biased region" description="Low complexity" evidence="6">
    <location>
        <begin position="667"/>
        <end position="681"/>
    </location>
</feature>
<dbReference type="PROSITE" id="PS50835">
    <property type="entry name" value="IG_LIKE"/>
    <property type="match status" value="7"/>
</dbReference>
<feature type="compositionally biased region" description="Polar residues" evidence="6">
    <location>
        <begin position="1800"/>
        <end position="1809"/>
    </location>
</feature>
<dbReference type="InterPro" id="IPR003599">
    <property type="entry name" value="Ig_sub"/>
</dbReference>
<feature type="region of interest" description="Disordered" evidence="6">
    <location>
        <begin position="435"/>
        <end position="478"/>
    </location>
</feature>
<feature type="compositionally biased region" description="Low complexity" evidence="6">
    <location>
        <begin position="686"/>
        <end position="696"/>
    </location>
</feature>
<organism evidence="9 10">
    <name type="scientific">Acyrthosiphon pisum</name>
    <name type="common">Pea aphid</name>
    <dbReference type="NCBI Taxonomy" id="7029"/>
    <lineage>
        <taxon>Eukaryota</taxon>
        <taxon>Metazoa</taxon>
        <taxon>Ecdysozoa</taxon>
        <taxon>Arthropoda</taxon>
        <taxon>Hexapoda</taxon>
        <taxon>Insecta</taxon>
        <taxon>Pterygota</taxon>
        <taxon>Neoptera</taxon>
        <taxon>Paraneoptera</taxon>
        <taxon>Hemiptera</taxon>
        <taxon>Sternorrhyncha</taxon>
        <taxon>Aphidomorpha</taxon>
        <taxon>Aphidoidea</taxon>
        <taxon>Aphididae</taxon>
        <taxon>Macrosiphini</taxon>
        <taxon>Acyrthosiphon</taxon>
    </lineage>
</organism>
<dbReference type="SMART" id="SM00409">
    <property type="entry name" value="IG"/>
    <property type="match status" value="8"/>
</dbReference>
<dbReference type="EnsemblMetazoa" id="XM_016802196.2">
    <property type="protein sequence ID" value="XP_016657685.1"/>
    <property type="gene ID" value="LOC100161772"/>
</dbReference>
<keyword evidence="5" id="KW-0393">Immunoglobulin domain</keyword>
<feature type="region of interest" description="Disordered" evidence="6">
    <location>
        <begin position="1610"/>
        <end position="1665"/>
    </location>
</feature>
<keyword evidence="10" id="KW-1185">Reference proteome</keyword>
<proteinExistence type="predicted"/>
<dbReference type="Proteomes" id="UP000007819">
    <property type="component" value="Chromosome X"/>
</dbReference>
<dbReference type="GO" id="GO:0098609">
    <property type="term" value="P:cell-cell adhesion"/>
    <property type="evidence" value="ECO:0007669"/>
    <property type="project" value="TreeGrafter"/>
</dbReference>
<dbReference type="PANTHER" id="PTHR11640:SF31">
    <property type="entry name" value="IRREGULAR CHIASM C-ROUGHEST PROTEIN-RELATED"/>
    <property type="match status" value="1"/>
</dbReference>
<feature type="domain" description="Ig-like" evidence="8">
    <location>
        <begin position="976"/>
        <end position="1086"/>
    </location>
</feature>
<keyword evidence="7" id="KW-1133">Transmembrane helix</keyword>
<reference evidence="9" key="2">
    <citation type="submission" date="2022-06" db="UniProtKB">
        <authorList>
            <consortium name="EnsemblMetazoa"/>
        </authorList>
    </citation>
    <scope>IDENTIFICATION</scope>
</reference>
<reference evidence="10" key="1">
    <citation type="submission" date="2010-06" db="EMBL/GenBank/DDBJ databases">
        <authorList>
            <person name="Jiang H."/>
            <person name="Abraham K."/>
            <person name="Ali S."/>
            <person name="Alsbrooks S.L."/>
            <person name="Anim B.N."/>
            <person name="Anosike U.S."/>
            <person name="Attaway T."/>
            <person name="Bandaranaike D.P."/>
            <person name="Battles P.K."/>
            <person name="Bell S.N."/>
            <person name="Bell A.V."/>
            <person name="Beltran B."/>
            <person name="Bickham C."/>
            <person name="Bustamante Y."/>
            <person name="Caleb T."/>
            <person name="Canada A."/>
            <person name="Cardenas V."/>
            <person name="Carter K."/>
            <person name="Chacko J."/>
            <person name="Chandrabose M.N."/>
            <person name="Chavez D."/>
            <person name="Chavez A."/>
            <person name="Chen L."/>
            <person name="Chu H.-S."/>
            <person name="Claassen K.J."/>
            <person name="Cockrell R."/>
            <person name="Collins M."/>
            <person name="Cooper J.A."/>
            <person name="Cree A."/>
            <person name="Curry S.M."/>
            <person name="Da Y."/>
            <person name="Dao M.D."/>
            <person name="Das B."/>
            <person name="Davila M.-L."/>
            <person name="Davy-Carroll L."/>
            <person name="Denson S."/>
            <person name="Dinh H."/>
            <person name="Ebong V.E."/>
            <person name="Edwards J.R."/>
            <person name="Egan A."/>
            <person name="El-Daye J."/>
            <person name="Escobedo L."/>
            <person name="Fernandez S."/>
            <person name="Fernando P.R."/>
            <person name="Flagg N."/>
            <person name="Forbes L.D."/>
            <person name="Fowler R.G."/>
            <person name="Fu Q."/>
            <person name="Gabisi R.A."/>
            <person name="Ganer J."/>
            <person name="Garbino Pronczuk A."/>
            <person name="Garcia R.M."/>
            <person name="Garner T."/>
            <person name="Garrett T.E."/>
            <person name="Gonzalez D.A."/>
            <person name="Hamid H."/>
            <person name="Hawkins E.S."/>
            <person name="Hirani K."/>
            <person name="Hogues M.E."/>
            <person name="Hollins B."/>
            <person name="Hsiao C.-H."/>
            <person name="Jabil R."/>
            <person name="James M.L."/>
            <person name="Jhangiani S.N."/>
            <person name="Johnson B."/>
            <person name="Johnson Q."/>
            <person name="Joshi V."/>
            <person name="Kalu J.B."/>
            <person name="Kam C."/>
            <person name="Kashfia A."/>
            <person name="Keebler J."/>
            <person name="Kisamo H."/>
            <person name="Kovar C.L."/>
            <person name="Lago L.A."/>
            <person name="Lai C.-Y."/>
            <person name="Laidlaw J."/>
            <person name="Lara F."/>
            <person name="Le T.-K."/>
            <person name="Lee S.L."/>
            <person name="Legall F.H."/>
            <person name="Lemon S.J."/>
            <person name="Lewis L.R."/>
            <person name="Li B."/>
            <person name="Liu Y."/>
            <person name="Liu Y.-S."/>
            <person name="Lopez J."/>
            <person name="Lozado R.J."/>
            <person name="Lu J."/>
            <person name="Madu R.C."/>
            <person name="Maheshwari M."/>
            <person name="Maheshwari R."/>
            <person name="Malloy K."/>
            <person name="Martinez E."/>
            <person name="Mathew T."/>
            <person name="Mercado I.C."/>
            <person name="Mercado C."/>
            <person name="Meyer B."/>
            <person name="Montgomery K."/>
            <person name="Morgan M.B."/>
            <person name="Munidasa M."/>
            <person name="Nazareth L.V."/>
            <person name="Nelson J."/>
            <person name="Ng B.M."/>
            <person name="Nguyen N.B."/>
            <person name="Nguyen P.Q."/>
            <person name="Nguyen T."/>
            <person name="Obregon M."/>
            <person name="Okwuonu G.O."/>
            <person name="Onwere C.G."/>
            <person name="Orozco G."/>
            <person name="Parra A."/>
            <person name="Patel S."/>
            <person name="Patil S."/>
            <person name="Perez A."/>
            <person name="Perez Y."/>
            <person name="Pham C."/>
            <person name="Primus E.L."/>
            <person name="Pu L.-L."/>
            <person name="Puazo M."/>
            <person name="Qin X."/>
            <person name="Quiroz J.B."/>
            <person name="Reese J."/>
            <person name="Richards S."/>
            <person name="Rives C.M."/>
            <person name="Robberts R."/>
            <person name="Ruiz S.J."/>
            <person name="Ruiz M.J."/>
            <person name="Santibanez J."/>
            <person name="Schneider B.W."/>
            <person name="Sisson I."/>
            <person name="Smith M."/>
            <person name="Sodergren E."/>
            <person name="Song X.-Z."/>
            <person name="Song B.B."/>
            <person name="Summersgill H."/>
            <person name="Thelus R."/>
            <person name="Thornton R.D."/>
            <person name="Trejos Z.Y."/>
            <person name="Usmani K."/>
            <person name="Vattathil S."/>
            <person name="Villasana D."/>
            <person name="Walker D.L."/>
            <person name="Wang S."/>
            <person name="Wang K."/>
            <person name="White C.S."/>
            <person name="Williams A.C."/>
            <person name="Williamson J."/>
            <person name="Wilson K."/>
            <person name="Woghiren I.O."/>
            <person name="Woodworth J.R."/>
            <person name="Worley K.C."/>
            <person name="Wright R.A."/>
            <person name="Wu W."/>
            <person name="Young L."/>
            <person name="Zhang L."/>
            <person name="Zhang J."/>
            <person name="Zhu Y."/>
            <person name="Muzny D.M."/>
            <person name="Weinstock G."/>
            <person name="Gibbs R.A."/>
        </authorList>
    </citation>
    <scope>NUCLEOTIDE SEQUENCE [LARGE SCALE GENOMIC DNA]</scope>
    <source>
        <strain evidence="10">LSR1</strain>
    </source>
</reference>
<feature type="domain" description="Ig-like" evidence="8">
    <location>
        <begin position="237"/>
        <end position="352"/>
    </location>
</feature>
<feature type="compositionally biased region" description="Basic residues" evidence="6">
    <location>
        <begin position="1716"/>
        <end position="1725"/>
    </location>
</feature>
<evidence type="ECO:0000256" key="1">
    <source>
        <dbReference type="ARBA" id="ARBA00004479"/>
    </source>
</evidence>
<dbReference type="GO" id="GO:0005911">
    <property type="term" value="C:cell-cell junction"/>
    <property type="evidence" value="ECO:0007669"/>
    <property type="project" value="TreeGrafter"/>
</dbReference>
<keyword evidence="7" id="KW-0812">Transmembrane</keyword>
<feature type="region of interest" description="Disordered" evidence="6">
    <location>
        <begin position="1902"/>
        <end position="2026"/>
    </location>
</feature>
<dbReference type="GO" id="GO:0005886">
    <property type="term" value="C:plasma membrane"/>
    <property type="evidence" value="ECO:0007669"/>
    <property type="project" value="TreeGrafter"/>
</dbReference>
<dbReference type="RefSeq" id="XP_016657685.1">
    <property type="nucleotide sequence ID" value="XM_016802196.2"/>
</dbReference>
<dbReference type="Gene3D" id="2.60.40.10">
    <property type="entry name" value="Immunoglobulins"/>
    <property type="match status" value="7"/>
</dbReference>
<feature type="compositionally biased region" description="Polar residues" evidence="6">
    <location>
        <begin position="2081"/>
        <end position="2093"/>
    </location>
</feature>
<feature type="compositionally biased region" description="Polar residues" evidence="6">
    <location>
        <begin position="1654"/>
        <end position="1663"/>
    </location>
</feature>
<feature type="compositionally biased region" description="Polar residues" evidence="6">
    <location>
        <begin position="1610"/>
        <end position="1635"/>
    </location>
</feature>
<feature type="compositionally biased region" description="Polar residues" evidence="6">
    <location>
        <begin position="1684"/>
        <end position="1699"/>
    </location>
</feature>
<dbReference type="InterPro" id="IPR036179">
    <property type="entry name" value="Ig-like_dom_sf"/>
</dbReference>
<dbReference type="GeneID" id="100161772"/>
<feature type="region of interest" description="Disordered" evidence="6">
    <location>
        <begin position="1682"/>
        <end position="1731"/>
    </location>
</feature>
<feature type="region of interest" description="Disordered" evidence="6">
    <location>
        <begin position="662"/>
        <end position="681"/>
    </location>
</feature>
<feature type="region of interest" description="Disordered" evidence="6">
    <location>
        <begin position="686"/>
        <end position="710"/>
    </location>
</feature>
<feature type="region of interest" description="Disordered" evidence="6">
    <location>
        <begin position="880"/>
        <end position="909"/>
    </location>
</feature>
<feature type="domain" description="Ig-like" evidence="8">
    <location>
        <begin position="1218"/>
        <end position="1339"/>
    </location>
</feature>
<dbReference type="PANTHER" id="PTHR11640">
    <property type="entry name" value="NEPHRIN"/>
    <property type="match status" value="1"/>
</dbReference>
<feature type="domain" description="Ig-like" evidence="8">
    <location>
        <begin position="87"/>
        <end position="207"/>
    </location>
</feature>
<dbReference type="InterPro" id="IPR003598">
    <property type="entry name" value="Ig_sub2"/>
</dbReference>
<feature type="transmembrane region" description="Helical" evidence="7">
    <location>
        <begin position="1527"/>
        <end position="1555"/>
    </location>
</feature>
<evidence type="ECO:0000313" key="9">
    <source>
        <dbReference type="EnsemblMetazoa" id="XP_016657685.1"/>
    </source>
</evidence>
<evidence type="ECO:0000256" key="5">
    <source>
        <dbReference type="ARBA" id="ARBA00023319"/>
    </source>
</evidence>
<dbReference type="OrthoDB" id="6106100at2759"/>
<feature type="region of interest" description="Disordered" evidence="6">
    <location>
        <begin position="1755"/>
        <end position="1812"/>
    </location>
</feature>
<evidence type="ECO:0000256" key="4">
    <source>
        <dbReference type="ARBA" id="ARBA00023180"/>
    </source>
</evidence>
<feature type="domain" description="Ig-like" evidence="8">
    <location>
        <begin position="602"/>
        <end position="772"/>
    </location>
</feature>
<dbReference type="InterPro" id="IPR051275">
    <property type="entry name" value="Cell_adhesion_signaling"/>
</dbReference>
<name>A0A8R2D3C7_ACYPI</name>
<evidence type="ECO:0000256" key="6">
    <source>
        <dbReference type="SAM" id="MobiDB-lite"/>
    </source>
</evidence>
<feature type="region of interest" description="Disordered" evidence="6">
    <location>
        <begin position="2058"/>
        <end position="2220"/>
    </location>
</feature>
<dbReference type="InterPro" id="IPR007110">
    <property type="entry name" value="Ig-like_dom"/>
</dbReference>
<dbReference type="InterPro" id="IPR013783">
    <property type="entry name" value="Ig-like_fold"/>
</dbReference>
<evidence type="ECO:0000256" key="2">
    <source>
        <dbReference type="ARBA" id="ARBA00023136"/>
    </source>
</evidence>
<feature type="compositionally biased region" description="Polar residues" evidence="6">
    <location>
        <begin position="697"/>
        <end position="709"/>
    </location>
</feature>
<feature type="compositionally biased region" description="Basic and acidic residues" evidence="6">
    <location>
        <begin position="1936"/>
        <end position="1947"/>
    </location>
</feature>
<comment type="subcellular location">
    <subcellularLocation>
        <location evidence="1">Membrane</location>
        <topology evidence="1">Single-pass type I membrane protein</topology>
    </subcellularLocation>
</comment>